<reference evidence="5 6" key="1">
    <citation type="submission" date="2018-03" db="EMBL/GenBank/DDBJ databases">
        <title>Genomic Encyclopedia of Archaeal and Bacterial Type Strains, Phase II (KMG-II): from individual species to whole genera.</title>
        <authorList>
            <person name="Goeker M."/>
        </authorList>
    </citation>
    <scope>NUCLEOTIDE SEQUENCE [LARGE SCALE GENOMIC DNA]</scope>
    <source>
        <strain evidence="5 6">DSM 27929</strain>
    </source>
</reference>
<evidence type="ECO:0000256" key="1">
    <source>
        <dbReference type="ARBA" id="ARBA00022737"/>
    </source>
</evidence>
<sequence>MKNKITLMIGLFMMMGITVMAQEATTPASTQESETVRSRNEIDQRVYQAAMRYNDFAVARMKLFELMERNPTNTRYPELLATLYFDAGQFTSAAVSAIDLLEQNDKSVTGLEIAAYSLEQLGAMDRALPNFERHYLLTGNLFSLYKTAYMQYSLDKPEEALNSVNMLIKNNKASTEKVGFPTADNDTQEVALKAAGLNLKAMVYLALQNKEEALEAINQALEVQPDFELALETKAEISNM</sequence>
<gene>
    <name evidence="5" type="ORF">CLW00_107225</name>
</gene>
<dbReference type="RefSeq" id="WP_106134171.1">
    <property type="nucleotide sequence ID" value="NZ_PVTR01000007.1"/>
</dbReference>
<evidence type="ECO:0000256" key="3">
    <source>
        <dbReference type="PROSITE-ProRule" id="PRU00339"/>
    </source>
</evidence>
<dbReference type="PROSITE" id="PS50005">
    <property type="entry name" value="TPR"/>
    <property type="match status" value="1"/>
</dbReference>
<dbReference type="SMART" id="SM00028">
    <property type="entry name" value="TPR"/>
    <property type="match status" value="1"/>
</dbReference>
<evidence type="ECO:0000313" key="6">
    <source>
        <dbReference type="Proteomes" id="UP000238157"/>
    </source>
</evidence>
<feature type="signal peptide" evidence="4">
    <location>
        <begin position="1"/>
        <end position="21"/>
    </location>
</feature>
<dbReference type="AlphaFoldDB" id="A0A2T0WKF3"/>
<dbReference type="OrthoDB" id="978953at2"/>
<organism evidence="5 6">
    <name type="scientific">Mongoliibacter ruber</name>
    <dbReference type="NCBI Taxonomy" id="1750599"/>
    <lineage>
        <taxon>Bacteria</taxon>
        <taxon>Pseudomonadati</taxon>
        <taxon>Bacteroidota</taxon>
        <taxon>Cytophagia</taxon>
        <taxon>Cytophagales</taxon>
        <taxon>Cyclobacteriaceae</taxon>
        <taxon>Mongoliibacter</taxon>
    </lineage>
</organism>
<keyword evidence="4" id="KW-0732">Signal</keyword>
<evidence type="ECO:0000313" key="5">
    <source>
        <dbReference type="EMBL" id="PRY87155.1"/>
    </source>
</evidence>
<dbReference type="InterPro" id="IPR011990">
    <property type="entry name" value="TPR-like_helical_dom_sf"/>
</dbReference>
<evidence type="ECO:0000256" key="4">
    <source>
        <dbReference type="SAM" id="SignalP"/>
    </source>
</evidence>
<dbReference type="Proteomes" id="UP000238157">
    <property type="component" value="Unassembled WGS sequence"/>
</dbReference>
<feature type="repeat" description="TPR" evidence="3">
    <location>
        <begin position="194"/>
        <end position="227"/>
    </location>
</feature>
<protein>
    <submittedName>
        <fullName evidence="5">Tetratricopeptide repeat protein</fullName>
    </submittedName>
</protein>
<feature type="chain" id="PRO_5015635699" evidence="4">
    <location>
        <begin position="22"/>
        <end position="240"/>
    </location>
</feature>
<keyword evidence="2 3" id="KW-0802">TPR repeat</keyword>
<dbReference type="InterPro" id="IPR013105">
    <property type="entry name" value="TPR_2"/>
</dbReference>
<dbReference type="EMBL" id="PVTR01000007">
    <property type="protein sequence ID" value="PRY87155.1"/>
    <property type="molecule type" value="Genomic_DNA"/>
</dbReference>
<dbReference type="InterPro" id="IPR019734">
    <property type="entry name" value="TPR_rpt"/>
</dbReference>
<evidence type="ECO:0000256" key="2">
    <source>
        <dbReference type="ARBA" id="ARBA00022803"/>
    </source>
</evidence>
<dbReference type="Gene3D" id="1.25.40.10">
    <property type="entry name" value="Tetratricopeptide repeat domain"/>
    <property type="match status" value="2"/>
</dbReference>
<accession>A0A2T0WKF3</accession>
<comment type="caution">
    <text evidence="5">The sequence shown here is derived from an EMBL/GenBank/DDBJ whole genome shotgun (WGS) entry which is preliminary data.</text>
</comment>
<proteinExistence type="predicted"/>
<keyword evidence="1" id="KW-0677">Repeat</keyword>
<keyword evidence="6" id="KW-1185">Reference proteome</keyword>
<name>A0A2T0WKF3_9BACT</name>
<dbReference type="SUPFAM" id="SSF48452">
    <property type="entry name" value="TPR-like"/>
    <property type="match status" value="1"/>
</dbReference>
<dbReference type="Pfam" id="PF07719">
    <property type="entry name" value="TPR_2"/>
    <property type="match status" value="1"/>
</dbReference>